<dbReference type="Gene3D" id="3.40.50.1110">
    <property type="entry name" value="SGNH hydrolase"/>
    <property type="match status" value="1"/>
</dbReference>
<dbReference type="PANTHER" id="PTHR14209:SF19">
    <property type="entry name" value="ISOAMYL ACETATE-HYDROLYZING ESTERASE 1 HOMOLOG"/>
    <property type="match status" value="1"/>
</dbReference>
<evidence type="ECO:0000256" key="1">
    <source>
        <dbReference type="SAM" id="MobiDB-lite"/>
    </source>
</evidence>
<dbReference type="InterPro" id="IPR045136">
    <property type="entry name" value="Iah1-like"/>
</dbReference>
<organism evidence="2 3">
    <name type="scientific">Haemaphysalis longicornis</name>
    <name type="common">Bush tick</name>
    <dbReference type="NCBI Taxonomy" id="44386"/>
    <lineage>
        <taxon>Eukaryota</taxon>
        <taxon>Metazoa</taxon>
        <taxon>Ecdysozoa</taxon>
        <taxon>Arthropoda</taxon>
        <taxon>Chelicerata</taxon>
        <taxon>Arachnida</taxon>
        <taxon>Acari</taxon>
        <taxon>Parasitiformes</taxon>
        <taxon>Ixodida</taxon>
        <taxon>Ixodoidea</taxon>
        <taxon>Ixodidae</taxon>
        <taxon>Haemaphysalinae</taxon>
        <taxon>Haemaphysalis</taxon>
    </lineage>
</organism>
<evidence type="ECO:0000313" key="2">
    <source>
        <dbReference type="EMBL" id="KAH9384205.1"/>
    </source>
</evidence>
<dbReference type="AlphaFoldDB" id="A0A9J6HBT1"/>
<dbReference type="VEuPathDB" id="VectorBase:HLOH_059298"/>
<dbReference type="PANTHER" id="PTHR14209">
    <property type="entry name" value="ISOAMYL ACETATE-HYDROLYZING ESTERASE 1"/>
    <property type="match status" value="1"/>
</dbReference>
<comment type="caution">
    <text evidence="2">The sequence shown here is derived from an EMBL/GenBank/DDBJ whole genome shotgun (WGS) entry which is preliminary data.</text>
</comment>
<reference evidence="2 3" key="1">
    <citation type="journal article" date="2020" name="Cell">
        <title>Large-Scale Comparative Analyses of Tick Genomes Elucidate Their Genetic Diversity and Vector Capacities.</title>
        <authorList>
            <consortium name="Tick Genome and Microbiome Consortium (TIGMIC)"/>
            <person name="Jia N."/>
            <person name="Wang J."/>
            <person name="Shi W."/>
            <person name="Du L."/>
            <person name="Sun Y."/>
            <person name="Zhan W."/>
            <person name="Jiang J.F."/>
            <person name="Wang Q."/>
            <person name="Zhang B."/>
            <person name="Ji P."/>
            <person name="Bell-Sakyi L."/>
            <person name="Cui X.M."/>
            <person name="Yuan T.T."/>
            <person name="Jiang B.G."/>
            <person name="Yang W.F."/>
            <person name="Lam T.T."/>
            <person name="Chang Q.C."/>
            <person name="Ding S.J."/>
            <person name="Wang X.J."/>
            <person name="Zhu J.G."/>
            <person name="Ruan X.D."/>
            <person name="Zhao L."/>
            <person name="Wei J.T."/>
            <person name="Ye R.Z."/>
            <person name="Que T.C."/>
            <person name="Du C.H."/>
            <person name="Zhou Y.H."/>
            <person name="Cheng J.X."/>
            <person name="Dai P.F."/>
            <person name="Guo W.B."/>
            <person name="Han X.H."/>
            <person name="Huang E.J."/>
            <person name="Li L.F."/>
            <person name="Wei W."/>
            <person name="Gao Y.C."/>
            <person name="Liu J.Z."/>
            <person name="Shao H.Z."/>
            <person name="Wang X."/>
            <person name="Wang C.C."/>
            <person name="Yang T.C."/>
            <person name="Huo Q.B."/>
            <person name="Li W."/>
            <person name="Chen H.Y."/>
            <person name="Chen S.E."/>
            <person name="Zhou L.G."/>
            <person name="Ni X.B."/>
            <person name="Tian J.H."/>
            <person name="Sheng Y."/>
            <person name="Liu T."/>
            <person name="Pan Y.S."/>
            <person name="Xia L.Y."/>
            <person name="Li J."/>
            <person name="Zhao F."/>
            <person name="Cao W.C."/>
        </authorList>
    </citation>
    <scope>NUCLEOTIDE SEQUENCE [LARGE SCALE GENOMIC DNA]</scope>
    <source>
        <strain evidence="2">HaeL-2018</strain>
    </source>
</reference>
<accession>A0A9J6HBT1</accession>
<dbReference type="EMBL" id="JABSTR010001794">
    <property type="protein sequence ID" value="KAH9384205.1"/>
    <property type="molecule type" value="Genomic_DNA"/>
</dbReference>
<protein>
    <submittedName>
        <fullName evidence="2">Uncharacterized protein</fullName>
    </submittedName>
</protein>
<gene>
    <name evidence="2" type="ORF">HPB48_026198</name>
</gene>
<sequence>MKFLAEELFRGAQYPAIMLVTPGEGDARHARPRQPLGRQMAPLPRQSSRRRRCDVVVRGFSGYNTRMCKYVLPRIFGPEDAKTVAAFVMFLGANDCSEAADAGKQHVSLGEYISNLEEMLHYIKVTALSKHLSLFAMFGQAGKSCISWWSSGVGGVLLHI</sequence>
<feature type="region of interest" description="Disordered" evidence="1">
    <location>
        <begin position="25"/>
        <end position="47"/>
    </location>
</feature>
<dbReference type="Proteomes" id="UP000821853">
    <property type="component" value="Unassembled WGS sequence"/>
</dbReference>
<name>A0A9J6HBT1_HAELO</name>
<dbReference type="SUPFAM" id="SSF52266">
    <property type="entry name" value="SGNH hydrolase"/>
    <property type="match status" value="1"/>
</dbReference>
<evidence type="ECO:0000313" key="3">
    <source>
        <dbReference type="Proteomes" id="UP000821853"/>
    </source>
</evidence>
<dbReference type="InterPro" id="IPR036514">
    <property type="entry name" value="SGNH_hydro_sf"/>
</dbReference>
<proteinExistence type="predicted"/>
<keyword evidence="3" id="KW-1185">Reference proteome</keyword>
<dbReference type="OrthoDB" id="671439at2759"/>